<gene>
    <name evidence="2" type="ORF">LCGC14_2120430</name>
</gene>
<sequence length="65" mass="7033">MNETPAFYKYVGIQGIIALALFAGFIYGAVAQVELPSNYTELLALVTGFYFAKNGVGIVSGIRKR</sequence>
<protein>
    <submittedName>
        <fullName evidence="2">Uncharacterized protein</fullName>
    </submittedName>
</protein>
<organism evidence="2">
    <name type="scientific">marine sediment metagenome</name>
    <dbReference type="NCBI Taxonomy" id="412755"/>
    <lineage>
        <taxon>unclassified sequences</taxon>
        <taxon>metagenomes</taxon>
        <taxon>ecological metagenomes</taxon>
    </lineage>
</organism>
<accession>A0A0F9GHJ3</accession>
<keyword evidence="1" id="KW-0812">Transmembrane</keyword>
<reference evidence="2" key="1">
    <citation type="journal article" date="2015" name="Nature">
        <title>Complex archaea that bridge the gap between prokaryotes and eukaryotes.</title>
        <authorList>
            <person name="Spang A."/>
            <person name="Saw J.H."/>
            <person name="Jorgensen S.L."/>
            <person name="Zaremba-Niedzwiedzka K."/>
            <person name="Martijn J."/>
            <person name="Lind A.E."/>
            <person name="van Eijk R."/>
            <person name="Schleper C."/>
            <person name="Guy L."/>
            <person name="Ettema T.J."/>
        </authorList>
    </citation>
    <scope>NUCLEOTIDE SEQUENCE</scope>
</reference>
<comment type="caution">
    <text evidence="2">The sequence shown here is derived from an EMBL/GenBank/DDBJ whole genome shotgun (WGS) entry which is preliminary data.</text>
</comment>
<proteinExistence type="predicted"/>
<dbReference type="AlphaFoldDB" id="A0A0F9GHJ3"/>
<keyword evidence="1" id="KW-0472">Membrane</keyword>
<evidence type="ECO:0000256" key="1">
    <source>
        <dbReference type="SAM" id="Phobius"/>
    </source>
</evidence>
<dbReference type="EMBL" id="LAZR01026391">
    <property type="protein sequence ID" value="KKL68895.1"/>
    <property type="molecule type" value="Genomic_DNA"/>
</dbReference>
<feature type="transmembrane region" description="Helical" evidence="1">
    <location>
        <begin position="42"/>
        <end position="62"/>
    </location>
</feature>
<evidence type="ECO:0000313" key="2">
    <source>
        <dbReference type="EMBL" id="KKL68895.1"/>
    </source>
</evidence>
<name>A0A0F9GHJ3_9ZZZZ</name>
<feature type="transmembrane region" description="Helical" evidence="1">
    <location>
        <begin position="7"/>
        <end position="30"/>
    </location>
</feature>
<keyword evidence="1" id="KW-1133">Transmembrane helix</keyword>